<dbReference type="GO" id="GO:0006427">
    <property type="term" value="P:histidyl-tRNA aminoacylation"/>
    <property type="evidence" value="ECO:0007669"/>
    <property type="project" value="TreeGrafter"/>
</dbReference>
<keyword evidence="5 9" id="KW-0963">Cytoplasm</keyword>
<dbReference type="AlphaFoldDB" id="A0A1M5B6J9"/>
<dbReference type="CDD" id="cd00773">
    <property type="entry name" value="HisRS-like_core"/>
    <property type="match status" value="1"/>
</dbReference>
<evidence type="ECO:0000313" key="12">
    <source>
        <dbReference type="EMBL" id="SHF38133.1"/>
    </source>
</evidence>
<comment type="subcellular location">
    <subcellularLocation>
        <location evidence="1 9">Cytoplasm</location>
    </subcellularLocation>
</comment>
<name>A0A1M5B6J9_9THEO</name>
<evidence type="ECO:0000256" key="1">
    <source>
        <dbReference type="ARBA" id="ARBA00004496"/>
    </source>
</evidence>
<evidence type="ECO:0000256" key="10">
    <source>
        <dbReference type="PIRSR" id="PIRSR001549-1"/>
    </source>
</evidence>
<dbReference type="GO" id="GO:0000105">
    <property type="term" value="P:L-histidine biosynthetic process"/>
    <property type="evidence" value="ECO:0007669"/>
    <property type="project" value="UniProtKB-UniRule"/>
</dbReference>
<feature type="binding site" evidence="10">
    <location>
        <begin position="268"/>
        <end position="269"/>
    </location>
    <ligand>
        <name>L-histidine</name>
        <dbReference type="ChEBI" id="CHEBI:57595"/>
    </ligand>
</feature>
<evidence type="ECO:0000256" key="7">
    <source>
        <dbReference type="ARBA" id="ARBA00023102"/>
    </source>
</evidence>
<dbReference type="InterPro" id="IPR045864">
    <property type="entry name" value="aa-tRNA-synth_II/BPL/LPL"/>
</dbReference>
<dbReference type="Pfam" id="PF13393">
    <property type="entry name" value="tRNA-synt_His"/>
    <property type="match status" value="1"/>
</dbReference>
<dbReference type="UniPathway" id="UPA00031">
    <property type="reaction ID" value="UER00006"/>
</dbReference>
<dbReference type="NCBIfam" id="TIGR00443">
    <property type="entry name" value="hisZ_biosyn_reg"/>
    <property type="match status" value="1"/>
</dbReference>
<dbReference type="InterPro" id="IPR006195">
    <property type="entry name" value="aa-tRNA-synth_II"/>
</dbReference>
<dbReference type="OrthoDB" id="9800814at2"/>
<dbReference type="SUPFAM" id="SSF55681">
    <property type="entry name" value="Class II aaRS and biotin synthetases"/>
    <property type="match status" value="1"/>
</dbReference>
<evidence type="ECO:0000256" key="2">
    <source>
        <dbReference type="ARBA" id="ARBA00004667"/>
    </source>
</evidence>
<dbReference type="PANTHER" id="PTHR43707">
    <property type="entry name" value="HISTIDYL-TRNA SYNTHETASE"/>
    <property type="match status" value="1"/>
</dbReference>
<evidence type="ECO:0000256" key="5">
    <source>
        <dbReference type="ARBA" id="ARBA00022490"/>
    </source>
</evidence>
<keyword evidence="12" id="KW-0808">Transferase</keyword>
<accession>A0A1M5B6J9</accession>
<dbReference type="InterPro" id="IPR041715">
    <property type="entry name" value="HisRS-like_core"/>
</dbReference>
<organism evidence="12 13">
    <name type="scientific">Caldanaerobius fijiensis DSM 17918</name>
    <dbReference type="NCBI Taxonomy" id="1121256"/>
    <lineage>
        <taxon>Bacteria</taxon>
        <taxon>Bacillati</taxon>
        <taxon>Bacillota</taxon>
        <taxon>Clostridia</taxon>
        <taxon>Thermoanaerobacterales</taxon>
        <taxon>Thermoanaerobacteraceae</taxon>
        <taxon>Caldanaerobius</taxon>
    </lineage>
</organism>
<keyword evidence="13" id="KW-1185">Reference proteome</keyword>
<dbReference type="GO" id="GO:0004821">
    <property type="term" value="F:histidine-tRNA ligase activity"/>
    <property type="evidence" value="ECO:0007669"/>
    <property type="project" value="TreeGrafter"/>
</dbReference>
<feature type="binding site" evidence="10">
    <location>
        <position position="105"/>
    </location>
    <ligand>
        <name>L-histidine</name>
        <dbReference type="ChEBI" id="CHEBI:57595"/>
    </ligand>
</feature>
<comment type="pathway">
    <text evidence="2 9">Amino-acid biosynthesis; L-histidine biosynthesis; L-histidine from 5-phospho-alpha-D-ribose 1-diphosphate: step 1/9.</text>
</comment>
<dbReference type="EMBL" id="FQVH01000020">
    <property type="protein sequence ID" value="SHF38133.1"/>
    <property type="molecule type" value="Genomic_DNA"/>
</dbReference>
<dbReference type="Proteomes" id="UP000184088">
    <property type="component" value="Unassembled WGS sequence"/>
</dbReference>
<dbReference type="GO" id="GO:0005737">
    <property type="term" value="C:cytoplasm"/>
    <property type="evidence" value="ECO:0007669"/>
    <property type="project" value="UniProtKB-SubCell"/>
</dbReference>
<feature type="binding site" evidence="10">
    <location>
        <position position="119"/>
    </location>
    <ligand>
        <name>L-histidine</name>
        <dbReference type="ChEBI" id="CHEBI:57595"/>
    </ligand>
</feature>
<dbReference type="InterPro" id="IPR004517">
    <property type="entry name" value="HisZ"/>
</dbReference>
<evidence type="ECO:0000256" key="8">
    <source>
        <dbReference type="ARBA" id="ARBA00025246"/>
    </source>
</evidence>
<proteinExistence type="inferred from homology"/>
<comment type="subunit">
    <text evidence="9">Heteromultimer composed of HisG and HisZ subunits.</text>
</comment>
<dbReference type="Gene3D" id="3.30.930.10">
    <property type="entry name" value="Bira Bifunctional Protein, Domain 2"/>
    <property type="match status" value="1"/>
</dbReference>
<keyword evidence="6 9" id="KW-0028">Amino-acid biosynthesis</keyword>
<protein>
    <recommendedName>
        <fullName evidence="4 9">ATP phosphoribosyltransferase regulatory subunit</fullName>
    </recommendedName>
</protein>
<dbReference type="GO" id="GO:0140096">
    <property type="term" value="F:catalytic activity, acting on a protein"/>
    <property type="evidence" value="ECO:0007669"/>
    <property type="project" value="UniProtKB-ARBA"/>
</dbReference>
<reference evidence="12 13" key="1">
    <citation type="submission" date="2016-11" db="EMBL/GenBank/DDBJ databases">
        <authorList>
            <person name="Jaros S."/>
            <person name="Januszkiewicz K."/>
            <person name="Wedrychowicz H."/>
        </authorList>
    </citation>
    <scope>NUCLEOTIDE SEQUENCE [LARGE SCALE GENOMIC DNA]</scope>
    <source>
        <strain evidence="12 13">DSM 17918</strain>
    </source>
</reference>
<sequence>MYLPDGVKDYLSDELMIKRKIEFKLRELFISWGYEEILPPSFEYYDTFKNTLRSIDEKDIFRFFDKEGDILALRPDVTTQIARIIAARYKDNMVKRFCYITNVFRYDEPQAGRLREFTQGGIELAGIKSDEADAEVIALAIRALNDIGIYDFKIDVGQVEFLDGFFEDLHLRDELVEKLKLYVSMKNLSGLERYLDELDIDVSVKQLLLMLPELFGGYEVLDKARAMTSNRKALDAIENLRGIYSVLKDLEMDRYVIFDLGTTQKLNYYTGIVFKGFVRDIGYGILAGGRYDNLVSNFGINRAAVGFAIGIERAMLALVKQHGDGVNLPKKTLIIYSRAKIKDAFLKAEEMRKEGKIVELALNSDSSRYDLQRYSDVISLL</sequence>
<dbReference type="RefSeq" id="WP_084111096.1">
    <property type="nucleotide sequence ID" value="NZ_FQVH01000020.1"/>
</dbReference>
<gene>
    <name evidence="9" type="primary">hisZ</name>
    <name evidence="12" type="ORF">SAMN02746089_01799</name>
</gene>
<evidence type="ECO:0000256" key="4">
    <source>
        <dbReference type="ARBA" id="ARBA00020397"/>
    </source>
</evidence>
<dbReference type="PROSITE" id="PS50862">
    <property type="entry name" value="AA_TRNA_LIGASE_II"/>
    <property type="match status" value="1"/>
</dbReference>
<dbReference type="STRING" id="1121256.SAMN02746089_01799"/>
<dbReference type="PIRSF" id="PIRSF001549">
    <property type="entry name" value="His-tRNA_synth"/>
    <property type="match status" value="1"/>
</dbReference>
<feature type="binding site" evidence="10">
    <location>
        <position position="123"/>
    </location>
    <ligand>
        <name>L-histidine</name>
        <dbReference type="ChEBI" id="CHEBI:57595"/>
    </ligand>
</feature>
<feature type="domain" description="Aminoacyl-transfer RNA synthetases class-II family profile" evidence="11">
    <location>
        <begin position="1"/>
        <end position="329"/>
    </location>
</feature>
<dbReference type="GO" id="GO:0016757">
    <property type="term" value="F:glycosyltransferase activity"/>
    <property type="evidence" value="ECO:0007669"/>
    <property type="project" value="UniProtKB-KW"/>
</dbReference>
<evidence type="ECO:0000256" key="3">
    <source>
        <dbReference type="ARBA" id="ARBA00005539"/>
    </source>
</evidence>
<comment type="function">
    <text evidence="8 9">Required for the first step of histidine biosynthesis. May allow the feedback regulation of ATP phosphoribosyltransferase activity by histidine.</text>
</comment>
<dbReference type="InterPro" id="IPR004516">
    <property type="entry name" value="HisRS/HisZ"/>
</dbReference>
<evidence type="ECO:0000256" key="6">
    <source>
        <dbReference type="ARBA" id="ARBA00022605"/>
    </source>
</evidence>
<comment type="similarity">
    <text evidence="3 9">Belongs to the class-II aminoacyl-tRNA synthetase family. HisZ subfamily.</text>
</comment>
<keyword evidence="7 9" id="KW-0368">Histidine biosynthesis</keyword>
<evidence type="ECO:0000313" key="13">
    <source>
        <dbReference type="Proteomes" id="UP000184088"/>
    </source>
</evidence>
<dbReference type="PANTHER" id="PTHR43707:SF6">
    <property type="entry name" value="ATP PHOSPHORIBOSYLTRANSFERASE REGULATORY SUBUNIT"/>
    <property type="match status" value="1"/>
</dbReference>
<dbReference type="HAMAP" id="MF_00125">
    <property type="entry name" value="HisZ"/>
    <property type="match status" value="1"/>
</dbReference>
<feature type="binding site" evidence="10">
    <location>
        <begin position="76"/>
        <end position="78"/>
    </location>
    <ligand>
        <name>L-histidine</name>
        <dbReference type="ChEBI" id="CHEBI:57595"/>
    </ligand>
</feature>
<comment type="miscellaneous">
    <text evidence="9">This function is generally fulfilled by the C-terminal part of HisG, which is missing in some bacteria such as this one.</text>
</comment>
<evidence type="ECO:0000259" key="11">
    <source>
        <dbReference type="PROSITE" id="PS50862"/>
    </source>
</evidence>
<evidence type="ECO:0000256" key="9">
    <source>
        <dbReference type="HAMAP-Rule" id="MF_00125"/>
    </source>
</evidence>
<keyword evidence="12" id="KW-0328">Glycosyltransferase</keyword>